<accession>A0A9N9H4N2</accession>
<dbReference type="EMBL" id="CAJVPP010004356">
    <property type="protein sequence ID" value="CAG8648576.1"/>
    <property type="molecule type" value="Genomic_DNA"/>
</dbReference>
<organism evidence="1 2">
    <name type="scientific">Funneliformis mosseae</name>
    <name type="common">Endomycorrhizal fungus</name>
    <name type="synonym">Glomus mosseae</name>
    <dbReference type="NCBI Taxonomy" id="27381"/>
    <lineage>
        <taxon>Eukaryota</taxon>
        <taxon>Fungi</taxon>
        <taxon>Fungi incertae sedis</taxon>
        <taxon>Mucoromycota</taxon>
        <taxon>Glomeromycotina</taxon>
        <taxon>Glomeromycetes</taxon>
        <taxon>Glomerales</taxon>
        <taxon>Glomeraceae</taxon>
        <taxon>Funneliformis</taxon>
    </lineage>
</organism>
<comment type="caution">
    <text evidence="1">The sequence shown here is derived from an EMBL/GenBank/DDBJ whole genome shotgun (WGS) entry which is preliminary data.</text>
</comment>
<feature type="non-terminal residue" evidence="1">
    <location>
        <position position="1"/>
    </location>
</feature>
<protein>
    <submittedName>
        <fullName evidence="1">2780_t:CDS:1</fullName>
    </submittedName>
</protein>
<gene>
    <name evidence="1" type="ORF">FMOSSE_LOCUS11357</name>
</gene>
<evidence type="ECO:0000313" key="1">
    <source>
        <dbReference type="EMBL" id="CAG8648576.1"/>
    </source>
</evidence>
<keyword evidence="2" id="KW-1185">Reference proteome</keyword>
<name>A0A9N9H4N2_FUNMO</name>
<dbReference type="Proteomes" id="UP000789375">
    <property type="component" value="Unassembled WGS sequence"/>
</dbReference>
<dbReference type="AlphaFoldDB" id="A0A9N9H4N2"/>
<reference evidence="1" key="1">
    <citation type="submission" date="2021-06" db="EMBL/GenBank/DDBJ databases">
        <authorList>
            <person name="Kallberg Y."/>
            <person name="Tangrot J."/>
            <person name="Rosling A."/>
        </authorList>
    </citation>
    <scope>NUCLEOTIDE SEQUENCE</scope>
    <source>
        <strain evidence="1">87-6 pot B 2015</strain>
    </source>
</reference>
<evidence type="ECO:0000313" key="2">
    <source>
        <dbReference type="Proteomes" id="UP000789375"/>
    </source>
</evidence>
<proteinExistence type="predicted"/>
<sequence length="91" mass="10470">MGDSQSLELREMDAINLSIWSEKDFLALKDTLNQFIDSTKFSQKNFIVIFGLLGKYCLNRVRDSNYAMYESHYVNMTLNFGNSDLVIDGNT</sequence>